<name>A0ABQ5XEI4_9GAMM</name>
<organism evidence="1 2">
    <name type="scientific">Dyella flagellata</name>
    <dbReference type="NCBI Taxonomy" id="1867833"/>
    <lineage>
        <taxon>Bacteria</taxon>
        <taxon>Pseudomonadati</taxon>
        <taxon>Pseudomonadota</taxon>
        <taxon>Gammaproteobacteria</taxon>
        <taxon>Lysobacterales</taxon>
        <taxon>Rhodanobacteraceae</taxon>
        <taxon>Dyella</taxon>
    </lineage>
</organism>
<reference evidence="2" key="1">
    <citation type="journal article" date="2019" name="Int. J. Syst. Evol. Microbiol.">
        <title>The Global Catalogue of Microorganisms (GCM) 10K type strain sequencing project: providing services to taxonomists for standard genome sequencing and annotation.</title>
        <authorList>
            <consortium name="The Broad Institute Genomics Platform"/>
            <consortium name="The Broad Institute Genome Sequencing Center for Infectious Disease"/>
            <person name="Wu L."/>
            <person name="Ma J."/>
        </authorList>
    </citation>
    <scope>NUCLEOTIDE SEQUENCE [LARGE SCALE GENOMIC DNA]</scope>
    <source>
        <strain evidence="2">NBRC 111981</strain>
    </source>
</reference>
<dbReference type="RefSeq" id="WP_284332836.1">
    <property type="nucleotide sequence ID" value="NZ_BSOA01000034.1"/>
</dbReference>
<accession>A0ABQ5XEI4</accession>
<sequence length="77" mass="8664">MSEVIYDADGLLVSKKGTKFYVKYDVGTHQIAMREDEISEQDAARIMAGPVEANKVLFELQKRLIQSGIDPYVSNIE</sequence>
<comment type="caution">
    <text evidence="1">The sequence shown here is derived from an EMBL/GenBank/DDBJ whole genome shotgun (WGS) entry which is preliminary data.</text>
</comment>
<evidence type="ECO:0000313" key="2">
    <source>
        <dbReference type="Proteomes" id="UP001156627"/>
    </source>
</evidence>
<dbReference type="Proteomes" id="UP001156627">
    <property type="component" value="Unassembled WGS sequence"/>
</dbReference>
<evidence type="ECO:0000313" key="1">
    <source>
        <dbReference type="EMBL" id="GLQ89402.1"/>
    </source>
</evidence>
<proteinExistence type="predicted"/>
<dbReference type="EMBL" id="BSOA01000034">
    <property type="protein sequence ID" value="GLQ89402.1"/>
    <property type="molecule type" value="Genomic_DNA"/>
</dbReference>
<keyword evidence="2" id="KW-1185">Reference proteome</keyword>
<gene>
    <name evidence="1" type="ORF">GCM10007898_29750</name>
</gene>
<protein>
    <submittedName>
        <fullName evidence="1">Uncharacterized protein</fullName>
    </submittedName>
</protein>